<evidence type="ECO:0000313" key="1">
    <source>
        <dbReference type="EMBL" id="GAU18370.1"/>
    </source>
</evidence>
<dbReference type="Proteomes" id="UP000242715">
    <property type="component" value="Unassembled WGS sequence"/>
</dbReference>
<organism evidence="1 2">
    <name type="scientific">Trifolium subterraneum</name>
    <name type="common">Subterranean clover</name>
    <dbReference type="NCBI Taxonomy" id="3900"/>
    <lineage>
        <taxon>Eukaryota</taxon>
        <taxon>Viridiplantae</taxon>
        <taxon>Streptophyta</taxon>
        <taxon>Embryophyta</taxon>
        <taxon>Tracheophyta</taxon>
        <taxon>Spermatophyta</taxon>
        <taxon>Magnoliopsida</taxon>
        <taxon>eudicotyledons</taxon>
        <taxon>Gunneridae</taxon>
        <taxon>Pentapetalae</taxon>
        <taxon>rosids</taxon>
        <taxon>fabids</taxon>
        <taxon>Fabales</taxon>
        <taxon>Fabaceae</taxon>
        <taxon>Papilionoideae</taxon>
        <taxon>50 kb inversion clade</taxon>
        <taxon>NPAAA clade</taxon>
        <taxon>Hologalegina</taxon>
        <taxon>IRL clade</taxon>
        <taxon>Trifolieae</taxon>
        <taxon>Trifolium</taxon>
    </lineage>
</organism>
<keyword evidence="2" id="KW-1185">Reference proteome</keyword>
<dbReference type="EMBL" id="DF973182">
    <property type="protein sequence ID" value="GAU18370.1"/>
    <property type="molecule type" value="Genomic_DNA"/>
</dbReference>
<dbReference type="AlphaFoldDB" id="A0A2Z6M0D6"/>
<proteinExistence type="predicted"/>
<sequence>MKEYVTGRGSVVTEGVLGVASVGKILEKAGAEWEALELGSLEEFQEANENQFHEAGKEISGSK</sequence>
<name>A0A2Z6M0D6_TRISU</name>
<evidence type="ECO:0000313" key="2">
    <source>
        <dbReference type="Proteomes" id="UP000242715"/>
    </source>
</evidence>
<protein>
    <submittedName>
        <fullName evidence="1">Uncharacterized protein</fullName>
    </submittedName>
</protein>
<reference evidence="2" key="1">
    <citation type="journal article" date="2017" name="Front. Plant Sci.">
        <title>Climate Clever Clovers: New Paradigm to Reduce the Environmental Footprint of Ruminants by Breeding Low Methanogenic Forages Utilizing Haplotype Variation.</title>
        <authorList>
            <person name="Kaur P."/>
            <person name="Appels R."/>
            <person name="Bayer P.E."/>
            <person name="Keeble-Gagnere G."/>
            <person name="Wang J."/>
            <person name="Hirakawa H."/>
            <person name="Shirasawa K."/>
            <person name="Vercoe P."/>
            <person name="Stefanova K."/>
            <person name="Durmic Z."/>
            <person name="Nichols P."/>
            <person name="Revell C."/>
            <person name="Isobe S.N."/>
            <person name="Edwards D."/>
            <person name="Erskine W."/>
        </authorList>
    </citation>
    <scope>NUCLEOTIDE SEQUENCE [LARGE SCALE GENOMIC DNA]</scope>
    <source>
        <strain evidence="2">cv. Daliak</strain>
    </source>
</reference>
<accession>A0A2Z6M0D6</accession>
<gene>
    <name evidence="1" type="ORF">TSUD_202590</name>
</gene>